<feature type="transmembrane region" description="Helical" evidence="6">
    <location>
        <begin position="146"/>
        <end position="170"/>
    </location>
</feature>
<evidence type="ECO:0000313" key="7">
    <source>
        <dbReference type="EMBL" id="UYM06309.1"/>
    </source>
</evidence>
<sequence length="201" mass="21057">MATFIGVVLLGAVSPGPDFFVLTHRTATSGRTAGLACATGMGTGILTWAIAVSGGLAALVSASVPMFTAVKLAGAVYLVLLGLRTWLRLLHGDDIELTETTGVTTGRWRSFREGLICNLLNPKVAVFYLALMPQFVPHGSRAPTTMLLAVLAAATVLGWYLLVTYAVSVLRGMLTSRRVRRGLDATTGAILIGLGIKIAST</sequence>
<dbReference type="Proteomes" id="UP001164390">
    <property type="component" value="Chromosome"/>
</dbReference>
<evidence type="ECO:0000256" key="5">
    <source>
        <dbReference type="ARBA" id="ARBA00023136"/>
    </source>
</evidence>
<dbReference type="GO" id="GO:0005886">
    <property type="term" value="C:plasma membrane"/>
    <property type="evidence" value="ECO:0007669"/>
    <property type="project" value="UniProtKB-SubCell"/>
</dbReference>
<dbReference type="InterPro" id="IPR001123">
    <property type="entry name" value="LeuE-type"/>
</dbReference>
<dbReference type="KEGG" id="sgrg:L0C25_04315"/>
<feature type="transmembrane region" description="Helical" evidence="6">
    <location>
        <begin position="69"/>
        <end position="87"/>
    </location>
</feature>
<keyword evidence="8" id="KW-1185">Reference proteome</keyword>
<dbReference type="PIRSF" id="PIRSF006324">
    <property type="entry name" value="LeuE"/>
    <property type="match status" value="1"/>
</dbReference>
<evidence type="ECO:0000256" key="4">
    <source>
        <dbReference type="ARBA" id="ARBA00022989"/>
    </source>
</evidence>
<organism evidence="7 8">
    <name type="scientific">Solicola gregarius</name>
    <dbReference type="NCBI Taxonomy" id="2908642"/>
    <lineage>
        <taxon>Bacteria</taxon>
        <taxon>Bacillati</taxon>
        <taxon>Actinomycetota</taxon>
        <taxon>Actinomycetes</taxon>
        <taxon>Propionibacteriales</taxon>
        <taxon>Nocardioidaceae</taxon>
        <taxon>Solicola</taxon>
    </lineage>
</organism>
<proteinExistence type="predicted"/>
<dbReference type="Pfam" id="PF01810">
    <property type="entry name" value="LysE"/>
    <property type="match status" value="1"/>
</dbReference>
<reference evidence="7" key="1">
    <citation type="submission" date="2022-01" db="EMBL/GenBank/DDBJ databases">
        <title>Nocardioidaceae gen. sp. A5X3R13.</title>
        <authorList>
            <person name="Lopez Marin M.A."/>
            <person name="Uhlik O."/>
        </authorList>
    </citation>
    <scope>NUCLEOTIDE SEQUENCE</scope>
    <source>
        <strain evidence="7">A5X3R13</strain>
    </source>
</reference>
<dbReference type="RefSeq" id="WP_271635200.1">
    <property type="nucleotide sequence ID" value="NZ_CP094970.1"/>
</dbReference>
<dbReference type="GO" id="GO:0015171">
    <property type="term" value="F:amino acid transmembrane transporter activity"/>
    <property type="evidence" value="ECO:0007669"/>
    <property type="project" value="TreeGrafter"/>
</dbReference>
<dbReference type="AlphaFoldDB" id="A0AA46TJ51"/>
<keyword evidence="4 6" id="KW-1133">Transmembrane helix</keyword>
<keyword evidence="3 6" id="KW-0812">Transmembrane</keyword>
<evidence type="ECO:0000256" key="6">
    <source>
        <dbReference type="SAM" id="Phobius"/>
    </source>
</evidence>
<evidence type="ECO:0000256" key="3">
    <source>
        <dbReference type="ARBA" id="ARBA00022692"/>
    </source>
</evidence>
<feature type="transmembrane region" description="Helical" evidence="6">
    <location>
        <begin position="39"/>
        <end position="62"/>
    </location>
</feature>
<dbReference type="PANTHER" id="PTHR30086:SF20">
    <property type="entry name" value="ARGININE EXPORTER PROTEIN ARGO-RELATED"/>
    <property type="match status" value="1"/>
</dbReference>
<gene>
    <name evidence="7" type="ORF">L0C25_04315</name>
</gene>
<keyword evidence="5 6" id="KW-0472">Membrane</keyword>
<protein>
    <submittedName>
        <fullName evidence="7">LysE family translocator</fullName>
    </submittedName>
</protein>
<dbReference type="EMBL" id="CP094970">
    <property type="protein sequence ID" value="UYM06309.1"/>
    <property type="molecule type" value="Genomic_DNA"/>
</dbReference>
<evidence type="ECO:0000256" key="1">
    <source>
        <dbReference type="ARBA" id="ARBA00004651"/>
    </source>
</evidence>
<accession>A0AA46TJ51</accession>
<evidence type="ECO:0000313" key="8">
    <source>
        <dbReference type="Proteomes" id="UP001164390"/>
    </source>
</evidence>
<comment type="subcellular location">
    <subcellularLocation>
        <location evidence="1">Cell membrane</location>
        <topology evidence="1">Multi-pass membrane protein</topology>
    </subcellularLocation>
</comment>
<evidence type="ECO:0000256" key="2">
    <source>
        <dbReference type="ARBA" id="ARBA00022475"/>
    </source>
</evidence>
<name>A0AA46TJ51_9ACTN</name>
<keyword evidence="2" id="KW-1003">Cell membrane</keyword>
<dbReference type="PANTHER" id="PTHR30086">
    <property type="entry name" value="ARGININE EXPORTER PROTEIN ARGO"/>
    <property type="match status" value="1"/>
</dbReference>